<proteinExistence type="predicted"/>
<evidence type="ECO:0000256" key="1">
    <source>
        <dbReference type="SAM" id="Phobius"/>
    </source>
</evidence>
<reference evidence="2" key="1">
    <citation type="journal article" date="2020" name="mSystems">
        <title>Genome- and Community-Level Interaction Insights into Carbon Utilization and Element Cycling Functions of Hydrothermarchaeota in Hydrothermal Sediment.</title>
        <authorList>
            <person name="Zhou Z."/>
            <person name="Liu Y."/>
            <person name="Xu W."/>
            <person name="Pan J."/>
            <person name="Luo Z.H."/>
            <person name="Li M."/>
        </authorList>
    </citation>
    <scope>NUCLEOTIDE SEQUENCE [LARGE SCALE GENOMIC DNA]</scope>
    <source>
        <strain evidence="2">SpSt-902</strain>
    </source>
</reference>
<evidence type="ECO:0000313" key="2">
    <source>
        <dbReference type="EMBL" id="HFT92394.1"/>
    </source>
</evidence>
<organism evidence="2">
    <name type="scientific">Leptospirillum ferriphilum</name>
    <dbReference type="NCBI Taxonomy" id="178606"/>
    <lineage>
        <taxon>Bacteria</taxon>
        <taxon>Pseudomonadati</taxon>
        <taxon>Nitrospirota</taxon>
        <taxon>Nitrospiria</taxon>
        <taxon>Nitrospirales</taxon>
        <taxon>Nitrospiraceae</taxon>
        <taxon>Leptospirillum</taxon>
    </lineage>
</organism>
<dbReference type="AlphaFoldDB" id="A0A7C3QXY2"/>
<dbReference type="EMBL" id="DTMM01000006">
    <property type="protein sequence ID" value="HFT92394.1"/>
    <property type="molecule type" value="Genomic_DNA"/>
</dbReference>
<keyword evidence="1" id="KW-0812">Transmembrane</keyword>
<comment type="caution">
    <text evidence="2">The sequence shown here is derived from an EMBL/GenBank/DDBJ whole genome shotgun (WGS) entry which is preliminary data.</text>
</comment>
<protein>
    <submittedName>
        <fullName evidence="2">Uncharacterized protein</fullName>
    </submittedName>
</protein>
<keyword evidence="1" id="KW-1133">Transmembrane helix</keyword>
<accession>A0A7C3QXY2</accession>
<sequence length="97" mass="10815">MPMPILPRGILEPPRIGPVRVPMDILPLLVFFAGGFFLGLPAGWLVFLLVVSGGFMAFIRKKGNGFLRGWILFRFSPKNRLWQRPGGRGVIGNVRNV</sequence>
<feature type="transmembrane region" description="Helical" evidence="1">
    <location>
        <begin position="25"/>
        <end position="58"/>
    </location>
</feature>
<name>A0A7C3QXY2_9BACT</name>
<gene>
    <name evidence="2" type="ORF">ENX03_00360</name>
</gene>
<keyword evidence="1" id="KW-0472">Membrane</keyword>